<protein>
    <recommendedName>
        <fullName evidence="5">Ig-like and fibronectin type-III domain-containing protein C25G4.10</fullName>
    </recommendedName>
</protein>
<accession>A0AAW1USI1</accession>
<dbReference type="SUPFAM" id="SSF49265">
    <property type="entry name" value="Fibronectin type III"/>
    <property type="match status" value="1"/>
</dbReference>
<dbReference type="SMART" id="SM00409">
    <property type="entry name" value="IG"/>
    <property type="match status" value="1"/>
</dbReference>
<dbReference type="CDD" id="cd00063">
    <property type="entry name" value="FN3"/>
    <property type="match status" value="1"/>
</dbReference>
<dbReference type="Gene3D" id="2.60.40.10">
    <property type="entry name" value="Immunoglobulins"/>
    <property type="match status" value="2"/>
</dbReference>
<evidence type="ECO:0000259" key="1">
    <source>
        <dbReference type="PROSITE" id="PS50835"/>
    </source>
</evidence>
<dbReference type="InterPro" id="IPR007110">
    <property type="entry name" value="Ig-like_dom"/>
</dbReference>
<dbReference type="PANTHER" id="PTHR23279">
    <property type="entry name" value="DEFECTIVE PROBOSCIS EXTENSION RESPONSE DPR -RELATED"/>
    <property type="match status" value="1"/>
</dbReference>
<dbReference type="AlphaFoldDB" id="A0AAW1USI1"/>
<dbReference type="InterPro" id="IPR013783">
    <property type="entry name" value="Ig-like_fold"/>
</dbReference>
<feature type="domain" description="Fibronectin type-III" evidence="2">
    <location>
        <begin position="259"/>
        <end position="375"/>
    </location>
</feature>
<gene>
    <name evidence="3" type="ORF">WA026_010967</name>
</gene>
<dbReference type="InterPro" id="IPR037448">
    <property type="entry name" value="Zig-8"/>
</dbReference>
<dbReference type="SMART" id="SM00060">
    <property type="entry name" value="FN3"/>
    <property type="match status" value="1"/>
</dbReference>
<keyword evidence="4" id="KW-1185">Reference proteome</keyword>
<dbReference type="PROSITE" id="PS50835">
    <property type="entry name" value="IG_LIKE"/>
    <property type="match status" value="1"/>
</dbReference>
<organism evidence="3 4">
    <name type="scientific">Henosepilachna vigintioctopunctata</name>
    <dbReference type="NCBI Taxonomy" id="420089"/>
    <lineage>
        <taxon>Eukaryota</taxon>
        <taxon>Metazoa</taxon>
        <taxon>Ecdysozoa</taxon>
        <taxon>Arthropoda</taxon>
        <taxon>Hexapoda</taxon>
        <taxon>Insecta</taxon>
        <taxon>Pterygota</taxon>
        <taxon>Neoptera</taxon>
        <taxon>Endopterygota</taxon>
        <taxon>Coleoptera</taxon>
        <taxon>Polyphaga</taxon>
        <taxon>Cucujiformia</taxon>
        <taxon>Coccinelloidea</taxon>
        <taxon>Coccinellidae</taxon>
        <taxon>Epilachninae</taxon>
        <taxon>Epilachnini</taxon>
        <taxon>Henosepilachna</taxon>
    </lineage>
</organism>
<dbReference type="PROSITE" id="PS50853">
    <property type="entry name" value="FN3"/>
    <property type="match status" value="1"/>
</dbReference>
<dbReference type="GO" id="GO:0050808">
    <property type="term" value="P:synapse organization"/>
    <property type="evidence" value="ECO:0007669"/>
    <property type="project" value="TreeGrafter"/>
</dbReference>
<dbReference type="InterPro" id="IPR036179">
    <property type="entry name" value="Ig-like_dom_sf"/>
</dbReference>
<proteinExistence type="predicted"/>
<dbReference type="Pfam" id="PF00041">
    <property type="entry name" value="fn3"/>
    <property type="match status" value="1"/>
</dbReference>
<evidence type="ECO:0000313" key="3">
    <source>
        <dbReference type="EMBL" id="KAK9885475.1"/>
    </source>
</evidence>
<dbReference type="PANTHER" id="PTHR23279:SF36">
    <property type="entry name" value="DEFECTIVE PROBOSCIS EXTENSION RESPONSE 9, ISOFORM A"/>
    <property type="match status" value="1"/>
</dbReference>
<dbReference type="SUPFAM" id="SSF48726">
    <property type="entry name" value="Immunoglobulin"/>
    <property type="match status" value="1"/>
</dbReference>
<dbReference type="EMBL" id="JARQZJ010000095">
    <property type="protein sequence ID" value="KAK9885475.1"/>
    <property type="molecule type" value="Genomic_DNA"/>
</dbReference>
<dbReference type="InterPro" id="IPR003598">
    <property type="entry name" value="Ig_sub2"/>
</dbReference>
<evidence type="ECO:0008006" key="5">
    <source>
        <dbReference type="Google" id="ProtNLM"/>
    </source>
</evidence>
<sequence>MFVFFSGLPSMRDSLTNPVHVYEGDDALITCVVRDVGENTIMWKKEDRERHSTRVLTAGNIRVTPDKRFRILHDAESANSTSKVHSGGDVWVLVIKEAKPTDSGVYVCEVNSNPIIRSFHKLSVLSKALIPPSFITDSSLEPKTPFSSRNHNYTDCCQMKNVSTNCLGFCNIQSILEGSTGQDPENCESDFPSIVKCMADGRNHVPCCIQERVPDICQDVCRGSYTEITDNIKTHFSCSAYTEQTLACIVEGIELLPSPPEDVAVEALNEKSIKVTWEFPYSNAETVTHYSVNVTSLHTFDERITPTPVSSPNPTSVTTTSSHAIHLDVKASQKSIVINDLVPFTMYEITVTSVNKHGVSLPSYAVRTLTLTPRKVQQKEVGEAPDLPDIKACCRNKGVSHQTCINKLCDPAETDSVEITDLMICAPWASDTFSCLTKGIDHTPCCKERGCLICVNSSVPATYPVSILIISSVYDT</sequence>
<dbReference type="Pfam" id="PF13927">
    <property type="entry name" value="Ig_3"/>
    <property type="match status" value="1"/>
</dbReference>
<dbReference type="Pfam" id="PF01682">
    <property type="entry name" value="DB"/>
    <property type="match status" value="2"/>
</dbReference>
<name>A0AAW1USI1_9CUCU</name>
<evidence type="ECO:0000313" key="4">
    <source>
        <dbReference type="Proteomes" id="UP001431783"/>
    </source>
</evidence>
<dbReference type="InterPro" id="IPR036116">
    <property type="entry name" value="FN3_sf"/>
</dbReference>
<dbReference type="InterPro" id="IPR002602">
    <property type="entry name" value="DB"/>
</dbReference>
<dbReference type="InterPro" id="IPR003961">
    <property type="entry name" value="FN3_dom"/>
</dbReference>
<evidence type="ECO:0000259" key="2">
    <source>
        <dbReference type="PROSITE" id="PS50853"/>
    </source>
</evidence>
<feature type="domain" description="Ig-like" evidence="1">
    <location>
        <begin position="9"/>
        <end position="123"/>
    </location>
</feature>
<comment type="caution">
    <text evidence="3">The sequence shown here is derived from an EMBL/GenBank/DDBJ whole genome shotgun (WGS) entry which is preliminary data.</text>
</comment>
<dbReference type="Proteomes" id="UP001431783">
    <property type="component" value="Unassembled WGS sequence"/>
</dbReference>
<dbReference type="InterPro" id="IPR003599">
    <property type="entry name" value="Ig_sub"/>
</dbReference>
<dbReference type="GO" id="GO:0032589">
    <property type="term" value="C:neuron projection membrane"/>
    <property type="evidence" value="ECO:0007669"/>
    <property type="project" value="TreeGrafter"/>
</dbReference>
<dbReference type="SMART" id="SM00408">
    <property type="entry name" value="IGc2"/>
    <property type="match status" value="1"/>
</dbReference>
<reference evidence="3 4" key="1">
    <citation type="submission" date="2023-03" db="EMBL/GenBank/DDBJ databases">
        <title>Genome insight into feeding habits of ladybird beetles.</title>
        <authorList>
            <person name="Li H.-S."/>
            <person name="Huang Y.-H."/>
            <person name="Pang H."/>
        </authorList>
    </citation>
    <scope>NUCLEOTIDE SEQUENCE [LARGE SCALE GENOMIC DNA]</scope>
    <source>
        <strain evidence="3">SYSU_2023b</strain>
        <tissue evidence="3">Whole body</tissue>
    </source>
</reference>